<keyword evidence="7 10" id="KW-0235">DNA replication</keyword>
<evidence type="ECO:0000313" key="14">
    <source>
        <dbReference type="EMBL" id="AKH21106.1"/>
    </source>
</evidence>
<dbReference type="PANTHER" id="PTHR30478">
    <property type="entry name" value="DNA POLYMERASE III SUBUNIT BETA"/>
    <property type="match status" value="1"/>
</dbReference>
<protein>
    <recommendedName>
        <fullName evidence="3 10">Beta sliding clamp</fullName>
    </recommendedName>
</protein>
<name>A0A0F7JX76_9GAMM</name>
<dbReference type="AlphaFoldDB" id="A0A0F7JX76"/>
<dbReference type="EMBL" id="CP011412">
    <property type="protein sequence ID" value="AKH21106.1"/>
    <property type="molecule type" value="Genomic_DNA"/>
</dbReference>
<evidence type="ECO:0000256" key="9">
    <source>
        <dbReference type="ARBA" id="ARBA00023125"/>
    </source>
</evidence>
<dbReference type="InterPro" id="IPR022635">
    <property type="entry name" value="DNA_polIII_beta_C"/>
</dbReference>
<comment type="subcellular location">
    <subcellularLocation>
        <location evidence="1 10">Cytoplasm</location>
    </subcellularLocation>
</comment>
<dbReference type="RefSeq" id="WP_046860035.1">
    <property type="nucleotide sequence ID" value="NZ_CP011412.1"/>
</dbReference>
<dbReference type="Pfam" id="PF00712">
    <property type="entry name" value="DNA_pol3_beta"/>
    <property type="match status" value="1"/>
</dbReference>
<proteinExistence type="inferred from homology"/>
<comment type="subunit">
    <text evidence="10">Forms a ring-shaped head-to-tail homodimer around DNA.</text>
</comment>
<keyword evidence="9" id="KW-0238">DNA-binding</keyword>
<dbReference type="SMART" id="SM00480">
    <property type="entry name" value="POL3Bc"/>
    <property type="match status" value="1"/>
</dbReference>
<evidence type="ECO:0000259" key="12">
    <source>
        <dbReference type="Pfam" id="PF02767"/>
    </source>
</evidence>
<dbReference type="OrthoDB" id="8421503at2"/>
<dbReference type="Pfam" id="PF02768">
    <property type="entry name" value="DNA_pol3_beta_3"/>
    <property type="match status" value="1"/>
</dbReference>
<keyword evidence="6 10" id="KW-0548">Nucleotidyltransferase</keyword>
<dbReference type="GO" id="GO:0005737">
    <property type="term" value="C:cytoplasm"/>
    <property type="evidence" value="ECO:0007669"/>
    <property type="project" value="UniProtKB-SubCell"/>
</dbReference>
<evidence type="ECO:0000256" key="4">
    <source>
        <dbReference type="ARBA" id="ARBA00022490"/>
    </source>
</evidence>
<dbReference type="GO" id="GO:0003677">
    <property type="term" value="F:DNA binding"/>
    <property type="evidence" value="ECO:0007669"/>
    <property type="project" value="UniProtKB-UniRule"/>
</dbReference>
<dbReference type="GO" id="GO:0009360">
    <property type="term" value="C:DNA polymerase III complex"/>
    <property type="evidence" value="ECO:0007669"/>
    <property type="project" value="InterPro"/>
</dbReference>
<feature type="domain" description="DNA polymerase III beta sliding clamp N-terminal" evidence="11">
    <location>
        <begin position="1"/>
        <end position="118"/>
    </location>
</feature>
<evidence type="ECO:0000256" key="10">
    <source>
        <dbReference type="PIRNR" id="PIRNR000804"/>
    </source>
</evidence>
<dbReference type="GO" id="GO:0006271">
    <property type="term" value="P:DNA strand elongation involved in DNA replication"/>
    <property type="evidence" value="ECO:0007669"/>
    <property type="project" value="TreeGrafter"/>
</dbReference>
<dbReference type="Proteomes" id="UP000034410">
    <property type="component" value="Chromosome"/>
</dbReference>
<dbReference type="PATRIC" id="fig|1543721.4.peg.2667"/>
<dbReference type="NCBIfam" id="TIGR00663">
    <property type="entry name" value="dnan"/>
    <property type="match status" value="1"/>
</dbReference>
<evidence type="ECO:0000256" key="2">
    <source>
        <dbReference type="ARBA" id="ARBA00010752"/>
    </source>
</evidence>
<comment type="function">
    <text evidence="10">Confers DNA tethering and processivity to DNA polymerases and other proteins. Acts as a clamp, forming a ring around DNA (a reaction catalyzed by the clamp-loading complex) which diffuses in an ATP-independent manner freely and bidirectionally along dsDNA. Initially characterized for its ability to contact the catalytic subunit of DNA polymerase III (Pol III), a complex, multichain enzyme responsible for most of the replicative synthesis in bacteria; Pol III exhibits 3'-5' exonuclease proofreading activity. The beta chain is required for initiation of replication as well as for processivity of DNA replication.</text>
</comment>
<evidence type="ECO:0000313" key="15">
    <source>
        <dbReference type="Proteomes" id="UP000034410"/>
    </source>
</evidence>
<accession>A0A0F7JX76</accession>
<dbReference type="InterPro" id="IPR022637">
    <property type="entry name" value="DNA_polIII_beta_cen"/>
</dbReference>
<keyword evidence="15" id="KW-1185">Reference proteome</keyword>
<dbReference type="SUPFAM" id="SSF55979">
    <property type="entry name" value="DNA clamp"/>
    <property type="match status" value="3"/>
</dbReference>
<evidence type="ECO:0000259" key="13">
    <source>
        <dbReference type="Pfam" id="PF02768"/>
    </source>
</evidence>
<dbReference type="InterPro" id="IPR022634">
    <property type="entry name" value="DNA_polIII_beta_N"/>
</dbReference>
<dbReference type="PANTHER" id="PTHR30478:SF0">
    <property type="entry name" value="BETA SLIDING CLAMP"/>
    <property type="match status" value="1"/>
</dbReference>
<keyword evidence="4 10" id="KW-0963">Cytoplasm</keyword>
<dbReference type="PIRSF" id="PIRSF000804">
    <property type="entry name" value="DNA_pol_III_b"/>
    <property type="match status" value="1"/>
</dbReference>
<dbReference type="Gene3D" id="3.70.10.10">
    <property type="match status" value="1"/>
</dbReference>
<dbReference type="KEGG" id="seds:AAY24_12905"/>
<evidence type="ECO:0000256" key="3">
    <source>
        <dbReference type="ARBA" id="ARBA00021035"/>
    </source>
</evidence>
<reference evidence="14 15" key="1">
    <citation type="journal article" date="2015" name="Genome Announc.">
        <title>Complete Genome Sequence of Sedimenticola thiotaurini Strain SIP-G1, a Polyphosphate- and Polyhydroxyalkanoate-Accumulating Sulfur-Oxidizing Gammaproteobacterium Isolated from Salt Marsh Sediments.</title>
        <authorList>
            <person name="Flood B.E."/>
            <person name="Jones D.S."/>
            <person name="Bailey J.V."/>
        </authorList>
    </citation>
    <scope>NUCLEOTIDE SEQUENCE [LARGE SCALE GENOMIC DNA]</scope>
    <source>
        <strain evidence="14 15">SIP-G1</strain>
    </source>
</reference>
<comment type="similarity">
    <text evidence="2 10">Belongs to the beta sliding clamp family.</text>
</comment>
<dbReference type="Pfam" id="PF02767">
    <property type="entry name" value="DNA_pol3_beta_2"/>
    <property type="match status" value="1"/>
</dbReference>
<evidence type="ECO:0000256" key="7">
    <source>
        <dbReference type="ARBA" id="ARBA00022705"/>
    </source>
</evidence>
<organism evidence="14 15">
    <name type="scientific">Sedimenticola thiotaurini</name>
    <dbReference type="NCBI Taxonomy" id="1543721"/>
    <lineage>
        <taxon>Bacteria</taxon>
        <taxon>Pseudomonadati</taxon>
        <taxon>Pseudomonadota</taxon>
        <taxon>Gammaproteobacteria</taxon>
        <taxon>Chromatiales</taxon>
        <taxon>Sedimenticolaceae</taxon>
        <taxon>Sedimenticola</taxon>
    </lineage>
</organism>
<keyword evidence="5 10" id="KW-0808">Transferase</keyword>
<gene>
    <name evidence="14" type="ORF">AAY24_12905</name>
</gene>
<dbReference type="InterPro" id="IPR001001">
    <property type="entry name" value="DNA_polIII_beta"/>
</dbReference>
<feature type="domain" description="DNA polymerase III beta sliding clamp central" evidence="12">
    <location>
        <begin position="129"/>
        <end position="243"/>
    </location>
</feature>
<feature type="domain" description="DNA polymerase III beta sliding clamp C-terminal" evidence="13">
    <location>
        <begin position="246"/>
        <end position="365"/>
    </location>
</feature>
<evidence type="ECO:0000256" key="6">
    <source>
        <dbReference type="ARBA" id="ARBA00022695"/>
    </source>
</evidence>
<dbReference type="CDD" id="cd00140">
    <property type="entry name" value="beta_clamp"/>
    <property type="match status" value="1"/>
</dbReference>
<evidence type="ECO:0000259" key="11">
    <source>
        <dbReference type="Pfam" id="PF00712"/>
    </source>
</evidence>
<evidence type="ECO:0000256" key="1">
    <source>
        <dbReference type="ARBA" id="ARBA00004496"/>
    </source>
</evidence>
<evidence type="ECO:0000256" key="8">
    <source>
        <dbReference type="ARBA" id="ARBA00022932"/>
    </source>
</evidence>
<dbReference type="GO" id="GO:0008408">
    <property type="term" value="F:3'-5' exonuclease activity"/>
    <property type="evidence" value="ECO:0007669"/>
    <property type="project" value="InterPro"/>
</dbReference>
<dbReference type="GO" id="GO:0003887">
    <property type="term" value="F:DNA-directed DNA polymerase activity"/>
    <property type="evidence" value="ECO:0007669"/>
    <property type="project" value="UniProtKB-UniRule"/>
</dbReference>
<dbReference type="Gene3D" id="3.10.150.10">
    <property type="entry name" value="DNA Polymerase III, subunit A, domain 2"/>
    <property type="match status" value="1"/>
</dbReference>
<keyword evidence="8 10" id="KW-0239">DNA-directed DNA polymerase</keyword>
<sequence length="366" mass="41290">MKILTTRDNLLKPLQQVSGVVERRQTLPILANVLINAGQGKINITATDLEVEMKTTTLMDCDSESDFTLPARKLLDICKALPEDANIELNVESERVVIKSGRSRFTLGVLPANDYPSIEPTASSHRFSVTQKLLKRLIEKTQFAMAIQDVRYYLNGLLLEMSQNQIRAVATDGHRLALSEADCSLNQETGLQVILPRKAVLELARLLSDSDETIDVDVSSNHIRFIMGETSFTSKLIDGKFPDYQRVIPTNMDKEITADRDQLKQALMRTSILSNEKYRGIRFQFSNGLLQLLAHNPEQEEAEDEMEIDYQGDELIIGFNVGYLIEVLNVIDTDSVKLYLSDSNSSCLIQNKDSEQSRYVIMPMRL</sequence>
<dbReference type="InterPro" id="IPR046938">
    <property type="entry name" value="DNA_clamp_sf"/>
</dbReference>
<evidence type="ECO:0000256" key="5">
    <source>
        <dbReference type="ARBA" id="ARBA00022679"/>
    </source>
</evidence>